<name>A0A1Y6D3E9_9GAMM</name>
<sequence>MAISATQLRKQLFEVLHGIEATGEPVEIELKSTRFVISRAEPAPRLARFQPQRDAVVGPSADLAGFSPWDEAAWRDDWEARLREPPGESP</sequence>
<gene>
    <name evidence="1" type="ORF">SAMN02949497_4354</name>
</gene>
<protein>
    <submittedName>
        <fullName evidence="1">Uncharacterized protein</fullName>
    </submittedName>
</protein>
<reference evidence="1 2" key="1">
    <citation type="submission" date="2016-12" db="EMBL/GenBank/DDBJ databases">
        <authorList>
            <person name="Song W.-J."/>
            <person name="Kurnit D.M."/>
        </authorList>
    </citation>
    <scope>NUCLEOTIDE SEQUENCE [LARGE SCALE GENOMIC DNA]</scope>
    <source>
        <strain evidence="1 2">175</strain>
    </source>
</reference>
<dbReference type="EMBL" id="FXAM01000001">
    <property type="protein sequence ID" value="SMF96940.1"/>
    <property type="molecule type" value="Genomic_DNA"/>
</dbReference>
<evidence type="ECO:0000313" key="2">
    <source>
        <dbReference type="Proteomes" id="UP000192923"/>
    </source>
</evidence>
<keyword evidence="2" id="KW-1185">Reference proteome</keyword>
<dbReference type="STRING" id="1760988.SAMN02949497_4354"/>
<organism evidence="1 2">
    <name type="scientific">Methylomagnum ishizawai</name>
    <dbReference type="NCBI Taxonomy" id="1760988"/>
    <lineage>
        <taxon>Bacteria</taxon>
        <taxon>Pseudomonadati</taxon>
        <taxon>Pseudomonadota</taxon>
        <taxon>Gammaproteobacteria</taxon>
        <taxon>Methylococcales</taxon>
        <taxon>Methylococcaceae</taxon>
        <taxon>Methylomagnum</taxon>
    </lineage>
</organism>
<evidence type="ECO:0000313" key="1">
    <source>
        <dbReference type="EMBL" id="SMF96940.1"/>
    </source>
</evidence>
<dbReference type="AlphaFoldDB" id="A0A1Y6D3E9"/>
<proteinExistence type="predicted"/>
<dbReference type="RefSeq" id="WP_085215783.1">
    <property type="nucleotide sequence ID" value="NZ_FXAM01000001.1"/>
</dbReference>
<dbReference type="Proteomes" id="UP000192923">
    <property type="component" value="Unassembled WGS sequence"/>
</dbReference>
<accession>A0A1Y6D3E9</accession>